<dbReference type="EMBL" id="NSJV01000171">
    <property type="protein sequence ID" value="PAU49233.1"/>
    <property type="molecule type" value="Genomic_DNA"/>
</dbReference>
<dbReference type="AlphaFoldDB" id="A0A2A2D9S5"/>
<dbReference type="Pfam" id="PF00392">
    <property type="entry name" value="GntR"/>
    <property type="match status" value="1"/>
</dbReference>
<dbReference type="Proteomes" id="UP000218944">
    <property type="component" value="Unassembled WGS sequence"/>
</dbReference>
<organism evidence="5 6">
    <name type="scientific">Streptomyces albireticuli</name>
    <dbReference type="NCBI Taxonomy" id="1940"/>
    <lineage>
        <taxon>Bacteria</taxon>
        <taxon>Bacillati</taxon>
        <taxon>Actinomycetota</taxon>
        <taxon>Actinomycetes</taxon>
        <taxon>Kitasatosporales</taxon>
        <taxon>Streptomycetaceae</taxon>
        <taxon>Streptomyces</taxon>
    </lineage>
</organism>
<dbReference type="RefSeq" id="WP_095580066.1">
    <property type="nucleotide sequence ID" value="NZ_JAJQQQ010000001.1"/>
</dbReference>
<accession>A0A2A2D9S5</accession>
<proteinExistence type="predicted"/>
<keyword evidence="6" id="KW-1185">Reference proteome</keyword>
<evidence type="ECO:0000256" key="3">
    <source>
        <dbReference type="ARBA" id="ARBA00023163"/>
    </source>
</evidence>
<gene>
    <name evidence="5" type="ORF">CK936_08890</name>
</gene>
<evidence type="ECO:0000313" key="5">
    <source>
        <dbReference type="EMBL" id="PAU49233.1"/>
    </source>
</evidence>
<reference evidence="5 6" key="1">
    <citation type="submission" date="2017-08" db="EMBL/GenBank/DDBJ databases">
        <title>Genome sequence of Streptomyces albireticuli NRRL B-1670.</title>
        <authorList>
            <person name="Graham D.E."/>
            <person name="Mahan K.M."/>
            <person name="Klingeman D.M."/>
            <person name="Hettich R.L."/>
            <person name="Parry R.J."/>
            <person name="Spain J.C."/>
        </authorList>
    </citation>
    <scope>NUCLEOTIDE SEQUENCE [LARGE SCALE GENOMIC DNA]</scope>
    <source>
        <strain evidence="5 6">NRRL B-1670</strain>
    </source>
</reference>
<dbReference type="InterPro" id="IPR000524">
    <property type="entry name" value="Tscrpt_reg_HTH_GntR"/>
</dbReference>
<dbReference type="PANTHER" id="PTHR38445:SF7">
    <property type="entry name" value="GNTR-FAMILY TRANSCRIPTIONAL REGULATOR"/>
    <property type="match status" value="1"/>
</dbReference>
<dbReference type="GO" id="GO:0003700">
    <property type="term" value="F:DNA-binding transcription factor activity"/>
    <property type="evidence" value="ECO:0007669"/>
    <property type="project" value="InterPro"/>
</dbReference>
<dbReference type="SUPFAM" id="SSF46785">
    <property type="entry name" value="Winged helix' DNA-binding domain"/>
    <property type="match status" value="1"/>
</dbReference>
<dbReference type="InterPro" id="IPR036390">
    <property type="entry name" value="WH_DNA-bd_sf"/>
</dbReference>
<comment type="caution">
    <text evidence="5">The sequence shown here is derived from an EMBL/GenBank/DDBJ whole genome shotgun (WGS) entry which is preliminary data.</text>
</comment>
<keyword evidence="3" id="KW-0804">Transcription</keyword>
<dbReference type="CDD" id="cd07377">
    <property type="entry name" value="WHTH_GntR"/>
    <property type="match status" value="1"/>
</dbReference>
<feature type="domain" description="HTH gntR-type" evidence="4">
    <location>
        <begin position="12"/>
        <end position="80"/>
    </location>
</feature>
<sequence length="128" mass="13857">MVEFRIDRHGGMAAYLQIVQQVQEALRLGILAVGDQLPTAARVARDTKLNPNTTLKAYRELEHLGLVEARPGVGTFVSAVPAQARPLGDSPFRAELSDWMGRAHAAGLDWADVSALVTAARAEHYPTV</sequence>
<dbReference type="PANTHER" id="PTHR38445">
    <property type="entry name" value="HTH-TYPE TRANSCRIPTIONAL REPRESSOR YTRA"/>
    <property type="match status" value="1"/>
</dbReference>
<name>A0A2A2D9S5_9ACTN</name>
<dbReference type="PROSITE" id="PS50949">
    <property type="entry name" value="HTH_GNTR"/>
    <property type="match status" value="1"/>
</dbReference>
<dbReference type="SMART" id="SM00345">
    <property type="entry name" value="HTH_GNTR"/>
    <property type="match status" value="1"/>
</dbReference>
<dbReference type="InterPro" id="IPR036388">
    <property type="entry name" value="WH-like_DNA-bd_sf"/>
</dbReference>
<keyword evidence="2" id="KW-0238">DNA-binding</keyword>
<dbReference type="GO" id="GO:0003677">
    <property type="term" value="F:DNA binding"/>
    <property type="evidence" value="ECO:0007669"/>
    <property type="project" value="UniProtKB-KW"/>
</dbReference>
<evidence type="ECO:0000256" key="1">
    <source>
        <dbReference type="ARBA" id="ARBA00023015"/>
    </source>
</evidence>
<keyword evidence="1" id="KW-0805">Transcription regulation</keyword>
<protein>
    <submittedName>
        <fullName evidence="5">GntR family transcriptional regulator</fullName>
    </submittedName>
</protein>
<evidence type="ECO:0000313" key="6">
    <source>
        <dbReference type="Proteomes" id="UP000218944"/>
    </source>
</evidence>
<evidence type="ECO:0000259" key="4">
    <source>
        <dbReference type="PROSITE" id="PS50949"/>
    </source>
</evidence>
<evidence type="ECO:0000256" key="2">
    <source>
        <dbReference type="ARBA" id="ARBA00023125"/>
    </source>
</evidence>
<dbReference type="Gene3D" id="1.10.10.10">
    <property type="entry name" value="Winged helix-like DNA-binding domain superfamily/Winged helix DNA-binding domain"/>
    <property type="match status" value="1"/>
</dbReference>